<keyword evidence="2" id="KW-1185">Reference proteome</keyword>
<evidence type="ECO:0000313" key="2">
    <source>
        <dbReference type="Proteomes" id="UP001590950"/>
    </source>
</evidence>
<sequence length="151" mass="16976">MQPHRVESAIFDEVGDAPDYYRSEWLKNPQDTDAIFDSSCDYCDAAGPEKCALYTVGGKEKIKERFKHIVEALRGNPIGAPTRGALAPELITYSDLRSKIWSAVYTPLQYWSSLAELLVDLEYRHGGSFAMLRLQKQQVLTPPSECHNALP</sequence>
<proteinExistence type="predicted"/>
<reference evidence="1 2" key="1">
    <citation type="submission" date="2024-09" db="EMBL/GenBank/DDBJ databases">
        <title>Rethinking Asexuality: The Enigmatic Case of Functional Sexual Genes in Lepraria (Stereocaulaceae).</title>
        <authorList>
            <person name="Doellman M."/>
            <person name="Sun Y."/>
            <person name="Barcenas-Pena A."/>
            <person name="Lumbsch H.T."/>
            <person name="Grewe F."/>
        </authorList>
    </citation>
    <scope>NUCLEOTIDE SEQUENCE [LARGE SCALE GENOMIC DNA]</scope>
    <source>
        <strain evidence="1 2">Mercado 3170</strain>
    </source>
</reference>
<organism evidence="1 2">
    <name type="scientific">Stereocaulon virgatum</name>
    <dbReference type="NCBI Taxonomy" id="373712"/>
    <lineage>
        <taxon>Eukaryota</taxon>
        <taxon>Fungi</taxon>
        <taxon>Dikarya</taxon>
        <taxon>Ascomycota</taxon>
        <taxon>Pezizomycotina</taxon>
        <taxon>Lecanoromycetes</taxon>
        <taxon>OSLEUM clade</taxon>
        <taxon>Lecanoromycetidae</taxon>
        <taxon>Lecanorales</taxon>
        <taxon>Lecanorineae</taxon>
        <taxon>Stereocaulaceae</taxon>
        <taxon>Stereocaulon</taxon>
    </lineage>
</organism>
<dbReference type="EMBL" id="JBEFKJ010000020">
    <property type="protein sequence ID" value="KAL2040596.1"/>
    <property type="molecule type" value="Genomic_DNA"/>
</dbReference>
<protein>
    <submittedName>
        <fullName evidence="1">Uncharacterized protein</fullName>
    </submittedName>
</protein>
<evidence type="ECO:0000313" key="1">
    <source>
        <dbReference type="EMBL" id="KAL2040596.1"/>
    </source>
</evidence>
<name>A0ABR4A6Q9_9LECA</name>
<accession>A0ABR4A6Q9</accession>
<comment type="caution">
    <text evidence="1">The sequence shown here is derived from an EMBL/GenBank/DDBJ whole genome shotgun (WGS) entry which is preliminary data.</text>
</comment>
<gene>
    <name evidence="1" type="ORF">N7G274_006575</name>
</gene>
<dbReference type="Proteomes" id="UP001590950">
    <property type="component" value="Unassembled WGS sequence"/>
</dbReference>